<dbReference type="Proteomes" id="UP000245202">
    <property type="component" value="Unassembled WGS sequence"/>
</dbReference>
<evidence type="ECO:0000313" key="1">
    <source>
        <dbReference type="EMBL" id="GBG11026.1"/>
    </source>
</evidence>
<evidence type="ECO:0000313" key="2">
    <source>
        <dbReference type="Proteomes" id="UP000245202"/>
    </source>
</evidence>
<reference evidence="1 2" key="1">
    <citation type="submission" date="2017-08" db="EMBL/GenBank/DDBJ databases">
        <title>Substantial Increase in Enzyme Production by Combined Drug-Resistance Mutations in Paenibacillus agaridevorans.</title>
        <authorList>
            <person name="Tanaka Y."/>
            <person name="Funane K."/>
            <person name="Hosaka T."/>
            <person name="Shiwa Y."/>
            <person name="Fujita N."/>
            <person name="Miyazaki T."/>
            <person name="Yoshikawa H."/>
            <person name="Murakami K."/>
            <person name="Kasahara K."/>
            <person name="Inaoka T."/>
            <person name="Hiraga Y."/>
            <person name="Ochi K."/>
        </authorList>
    </citation>
    <scope>NUCLEOTIDE SEQUENCE [LARGE SCALE GENOMIC DNA]</scope>
    <source>
        <strain evidence="1 2">T-3040</strain>
    </source>
</reference>
<sequence length="109" mass="13175">MSDVNYYKKELQRIAWRLQYKARSTRKRECSWMEYNHPYYHPFEMVDNRIFVQQLLAEIQPGIGRKIIHGLFIKNQTETQLAKELNISQQGVNKWKRKTLKSLSQKMSL</sequence>
<proteinExistence type="predicted"/>
<dbReference type="EMBL" id="BDQX01000381">
    <property type="protein sequence ID" value="GBG11026.1"/>
    <property type="molecule type" value="Genomic_DNA"/>
</dbReference>
<dbReference type="AlphaFoldDB" id="A0A2R5EWE8"/>
<dbReference type="SUPFAM" id="SSF88659">
    <property type="entry name" value="Sigma3 and sigma4 domains of RNA polymerase sigma factors"/>
    <property type="match status" value="1"/>
</dbReference>
<dbReference type="InterPro" id="IPR013324">
    <property type="entry name" value="RNA_pol_sigma_r3/r4-like"/>
</dbReference>
<keyword evidence="2" id="KW-1185">Reference proteome</keyword>
<organism evidence="1 2">
    <name type="scientific">Paenibacillus agaridevorans</name>
    <dbReference type="NCBI Taxonomy" id="171404"/>
    <lineage>
        <taxon>Bacteria</taxon>
        <taxon>Bacillati</taxon>
        <taxon>Bacillota</taxon>
        <taxon>Bacilli</taxon>
        <taxon>Bacillales</taxon>
        <taxon>Paenibacillaceae</taxon>
        <taxon>Paenibacillus</taxon>
    </lineage>
</organism>
<comment type="caution">
    <text evidence="1">The sequence shown here is derived from an EMBL/GenBank/DDBJ whole genome shotgun (WGS) entry which is preliminary data.</text>
</comment>
<protein>
    <recommendedName>
        <fullName evidence="3">Sigma-70 family RNA polymerase sigma factor</fullName>
    </recommendedName>
</protein>
<name>A0A2R5EWE8_9BACL</name>
<gene>
    <name evidence="1" type="ORF">PAT3040_05805</name>
</gene>
<accession>A0A2R5EWE8</accession>
<evidence type="ECO:0008006" key="3">
    <source>
        <dbReference type="Google" id="ProtNLM"/>
    </source>
</evidence>